<gene>
    <name evidence="1" type="ORF">COI93_01220</name>
</gene>
<accession>A0A2B0MUB0</accession>
<dbReference type="EMBL" id="NUWN01000004">
    <property type="protein sequence ID" value="PFK47742.1"/>
    <property type="molecule type" value="Genomic_DNA"/>
</dbReference>
<evidence type="ECO:0000313" key="2">
    <source>
        <dbReference type="Proteomes" id="UP000242656"/>
    </source>
</evidence>
<dbReference type="Pfam" id="PF09501">
    <property type="entry name" value="Bac_small_YrzI"/>
    <property type="match status" value="1"/>
</dbReference>
<protein>
    <submittedName>
        <fullName evidence="1">YrzI family protein</fullName>
    </submittedName>
</protein>
<dbReference type="RefSeq" id="WP_098489309.1">
    <property type="nucleotide sequence ID" value="NZ_JBCLQQ010000003.1"/>
</dbReference>
<dbReference type="InterPro" id="IPR012655">
    <property type="entry name" value="YrzI"/>
</dbReference>
<comment type="caution">
    <text evidence="1">The sequence shown here is derived from an EMBL/GenBank/DDBJ whole genome shotgun (WGS) entry which is preliminary data.</text>
</comment>
<organism evidence="1 2">
    <name type="scientific">Bacillus cereus</name>
    <dbReference type="NCBI Taxonomy" id="1396"/>
    <lineage>
        <taxon>Bacteria</taxon>
        <taxon>Bacillati</taxon>
        <taxon>Bacillota</taxon>
        <taxon>Bacilli</taxon>
        <taxon>Bacillales</taxon>
        <taxon>Bacillaceae</taxon>
        <taxon>Bacillus</taxon>
        <taxon>Bacillus cereus group</taxon>
    </lineage>
</organism>
<dbReference type="AlphaFoldDB" id="A0A2B0MUB0"/>
<name>A0A2B0MUB0_BACCE</name>
<proteinExistence type="predicted"/>
<dbReference type="Proteomes" id="UP000242656">
    <property type="component" value="Unassembled WGS sequence"/>
</dbReference>
<evidence type="ECO:0000313" key="1">
    <source>
        <dbReference type="EMBL" id="PFK47742.1"/>
    </source>
</evidence>
<sequence length="46" mass="5668">MKFRVFFLTITIHKSKFSEFEMLHDQQIQHAMNEVKERQLPYCSHL</sequence>
<reference evidence="1 2" key="1">
    <citation type="submission" date="2017-09" db="EMBL/GenBank/DDBJ databases">
        <title>Large-scale bioinformatics analysis of Bacillus genomes uncovers conserved roles of natural products in bacterial physiology.</title>
        <authorList>
            <consortium name="Agbiome Team Llc"/>
            <person name="Bleich R.M."/>
            <person name="Grubbs K.J."/>
            <person name="Santa Maria K.C."/>
            <person name="Allen S.E."/>
            <person name="Farag S."/>
            <person name="Shank E.A."/>
            <person name="Bowers A."/>
        </authorList>
    </citation>
    <scope>NUCLEOTIDE SEQUENCE [LARGE SCALE GENOMIC DNA]</scope>
    <source>
        <strain evidence="1 2">AFS083043</strain>
    </source>
</reference>
<dbReference type="NCBIfam" id="TIGR02413">
    <property type="entry name" value="Bac_small_yrzI"/>
    <property type="match status" value="1"/>
</dbReference>